<name>A0ABM9DU55_9HYPH</name>
<dbReference type="Gene3D" id="3.20.20.120">
    <property type="entry name" value="Enolase-like C-terminal domain"/>
    <property type="match status" value="1"/>
</dbReference>
<keyword evidence="2" id="KW-0479">Metal-binding</keyword>
<dbReference type="EMBL" id="CAKXZS010000016">
    <property type="protein sequence ID" value="CAH2400232.1"/>
    <property type="molecule type" value="Genomic_DNA"/>
</dbReference>
<dbReference type="Proteomes" id="UP001152604">
    <property type="component" value="Unassembled WGS sequence"/>
</dbReference>
<dbReference type="InterPro" id="IPR013341">
    <property type="entry name" value="Mandelate_racemase_N_dom"/>
</dbReference>
<dbReference type="PANTHER" id="PTHR48073">
    <property type="entry name" value="O-SUCCINYLBENZOATE SYNTHASE-RELATED"/>
    <property type="match status" value="1"/>
</dbReference>
<dbReference type="SFLD" id="SFLDS00001">
    <property type="entry name" value="Enolase"/>
    <property type="match status" value="1"/>
</dbReference>
<reference evidence="5" key="1">
    <citation type="submission" date="2022-03" db="EMBL/GenBank/DDBJ databases">
        <authorList>
            <person name="Brunel B."/>
        </authorList>
    </citation>
    <scope>NUCLEOTIDE SEQUENCE</scope>
    <source>
        <strain evidence="5">STM4922sample</strain>
    </source>
</reference>
<evidence type="ECO:0000256" key="2">
    <source>
        <dbReference type="ARBA" id="ARBA00022723"/>
    </source>
</evidence>
<comment type="similarity">
    <text evidence="1">Belongs to the mandelate racemase/muconate lactonizing enzyme family.</text>
</comment>
<dbReference type="Pfam" id="PF13378">
    <property type="entry name" value="MR_MLE_C"/>
    <property type="match status" value="1"/>
</dbReference>
<dbReference type="SMART" id="SM00922">
    <property type="entry name" value="MR_MLE"/>
    <property type="match status" value="1"/>
</dbReference>
<gene>
    <name evidence="5" type="ORF">MES4922_230217</name>
</gene>
<keyword evidence="6" id="KW-1185">Reference proteome</keyword>
<accession>A0ABM9DU55</accession>
<dbReference type="CDD" id="cd00308">
    <property type="entry name" value="enolase_like"/>
    <property type="match status" value="1"/>
</dbReference>
<evidence type="ECO:0000313" key="5">
    <source>
        <dbReference type="EMBL" id="CAH2400232.1"/>
    </source>
</evidence>
<evidence type="ECO:0000313" key="6">
    <source>
        <dbReference type="Proteomes" id="UP001152604"/>
    </source>
</evidence>
<dbReference type="InterPro" id="IPR029065">
    <property type="entry name" value="Enolase_C-like"/>
</dbReference>
<evidence type="ECO:0000256" key="1">
    <source>
        <dbReference type="ARBA" id="ARBA00008031"/>
    </source>
</evidence>
<evidence type="ECO:0000259" key="4">
    <source>
        <dbReference type="SMART" id="SM00922"/>
    </source>
</evidence>
<comment type="caution">
    <text evidence="5">The sequence shown here is derived from an EMBL/GenBank/DDBJ whole genome shotgun (WGS) entry which is preliminary data.</text>
</comment>
<dbReference type="InterPro" id="IPR036849">
    <property type="entry name" value="Enolase-like_C_sf"/>
</dbReference>
<keyword evidence="3" id="KW-0413">Isomerase</keyword>
<feature type="domain" description="Mandelate racemase/muconate lactonizing enzyme C-terminal" evidence="4">
    <location>
        <begin position="201"/>
        <end position="294"/>
    </location>
</feature>
<organism evidence="5 6">
    <name type="scientific">Mesorhizobium ventifaucium</name>
    <dbReference type="NCBI Taxonomy" id="666020"/>
    <lineage>
        <taxon>Bacteria</taxon>
        <taxon>Pseudomonadati</taxon>
        <taxon>Pseudomonadota</taxon>
        <taxon>Alphaproteobacteria</taxon>
        <taxon>Hyphomicrobiales</taxon>
        <taxon>Phyllobacteriaceae</taxon>
        <taxon>Mesorhizobium</taxon>
    </lineage>
</organism>
<dbReference type="SUPFAM" id="SSF51604">
    <property type="entry name" value="Enolase C-terminal domain-like"/>
    <property type="match status" value="1"/>
</dbReference>
<dbReference type="PANTHER" id="PTHR48073:SF2">
    <property type="entry name" value="O-SUCCINYLBENZOATE SYNTHASE"/>
    <property type="match status" value="1"/>
</dbReference>
<dbReference type="InterPro" id="IPR013342">
    <property type="entry name" value="Mandelate_racemase_C"/>
</dbReference>
<evidence type="ECO:0000256" key="3">
    <source>
        <dbReference type="ARBA" id="ARBA00023235"/>
    </source>
</evidence>
<dbReference type="SFLD" id="SFLDG00180">
    <property type="entry name" value="muconate_cycloisomerase"/>
    <property type="match status" value="1"/>
</dbReference>
<dbReference type="Gene3D" id="3.30.390.10">
    <property type="entry name" value="Enolase-like, N-terminal domain"/>
    <property type="match status" value="1"/>
</dbReference>
<protein>
    <submittedName>
        <fullName evidence="5">Muconate-lactonizing protein</fullName>
    </submittedName>
</protein>
<sequence>MISEELLAYARSLEQCASRGAKADRAGLTRNRPDGSWAQRTMPVGGFVRASQRRTEKLQIKTIKAYHVVQPFVDGPYRMSKGRVADAFDAVIVAITSDSGLTGWGEMAPLGNFYSPAFAAGTRAGVIEIVPHLLGHDPRALASIGRLMDTVFKGHPYIKSALDMACSDLAARAAEVPLVTLLGGRESETAELYKVVTHGTVDAMAALAKRIVKDGFHRLQVKVGGNVHDDIERVTAVAASVPKGTVIFCDANAGWTPYQARQFADATRAIDYTFEQPCTTIDECMSVRRSLDKPMVLDESVASLDDILNIHRKGAADGLTLKISRLGGVTKTRQIRDLAVDLGFMITVEDTGGAEIDTSAMAHLSLSTPEERRLHAIAFHEWVTVRTASNKPPVSGSRMGIPDGPGLGIDVVPDLLGAPFFEVGR</sequence>
<dbReference type="Pfam" id="PF02746">
    <property type="entry name" value="MR_MLE_N"/>
    <property type="match status" value="1"/>
</dbReference>
<dbReference type="SUPFAM" id="SSF54826">
    <property type="entry name" value="Enolase N-terminal domain-like"/>
    <property type="match status" value="1"/>
</dbReference>
<proteinExistence type="inferred from homology"/>
<dbReference type="InterPro" id="IPR029017">
    <property type="entry name" value="Enolase-like_N"/>
</dbReference>